<dbReference type="GO" id="GO:0016020">
    <property type="term" value="C:membrane"/>
    <property type="evidence" value="ECO:0007669"/>
    <property type="project" value="UniProtKB-SubCell"/>
</dbReference>
<dbReference type="GO" id="GO:0016491">
    <property type="term" value="F:oxidoreductase activity"/>
    <property type="evidence" value="ECO:0007669"/>
    <property type="project" value="UniProtKB-KW"/>
</dbReference>
<evidence type="ECO:0000313" key="14">
    <source>
        <dbReference type="Proteomes" id="UP000317691"/>
    </source>
</evidence>
<dbReference type="PANTHER" id="PTHR35457:SF1">
    <property type="entry name" value="HEME A SYNTHASE"/>
    <property type="match status" value="1"/>
</dbReference>
<evidence type="ECO:0000256" key="8">
    <source>
        <dbReference type="ARBA" id="ARBA00023133"/>
    </source>
</evidence>
<dbReference type="AlphaFoldDB" id="A0A538TJM5"/>
<keyword evidence="8" id="KW-0350">Heme biosynthesis</keyword>
<dbReference type="GO" id="GO:0046872">
    <property type="term" value="F:metal ion binding"/>
    <property type="evidence" value="ECO:0007669"/>
    <property type="project" value="UniProtKB-KW"/>
</dbReference>
<dbReference type="GO" id="GO:0006784">
    <property type="term" value="P:heme A biosynthetic process"/>
    <property type="evidence" value="ECO:0007669"/>
    <property type="project" value="InterPro"/>
</dbReference>
<dbReference type="InterPro" id="IPR050450">
    <property type="entry name" value="COX15/CtaA_HemeA_synthase"/>
</dbReference>
<keyword evidence="5 12" id="KW-1133">Transmembrane helix</keyword>
<feature type="transmembrane region" description="Helical" evidence="12">
    <location>
        <begin position="12"/>
        <end position="33"/>
    </location>
</feature>
<evidence type="ECO:0000313" key="13">
    <source>
        <dbReference type="EMBL" id="TMQ63827.1"/>
    </source>
</evidence>
<keyword evidence="4" id="KW-0479">Metal-binding</keyword>
<feature type="transmembrane region" description="Helical" evidence="12">
    <location>
        <begin position="282"/>
        <end position="302"/>
    </location>
</feature>
<proteinExistence type="predicted"/>
<dbReference type="EMBL" id="VBOZ01000029">
    <property type="protein sequence ID" value="TMQ63827.1"/>
    <property type="molecule type" value="Genomic_DNA"/>
</dbReference>
<gene>
    <name evidence="13" type="ORF">E6K79_09305</name>
</gene>
<dbReference type="PANTHER" id="PTHR35457">
    <property type="entry name" value="HEME A SYNTHASE"/>
    <property type="match status" value="1"/>
</dbReference>
<keyword evidence="2" id="KW-1003">Cell membrane</keyword>
<reference evidence="13 14" key="1">
    <citation type="journal article" date="2019" name="Nat. Microbiol.">
        <title>Mediterranean grassland soil C-N compound turnover is dependent on rainfall and depth, and is mediated by genomically divergent microorganisms.</title>
        <authorList>
            <person name="Diamond S."/>
            <person name="Andeer P.F."/>
            <person name="Li Z."/>
            <person name="Crits-Christoph A."/>
            <person name="Burstein D."/>
            <person name="Anantharaman K."/>
            <person name="Lane K.R."/>
            <person name="Thomas B.C."/>
            <person name="Pan C."/>
            <person name="Northen T.R."/>
            <person name="Banfield J.F."/>
        </authorList>
    </citation>
    <scope>NUCLEOTIDE SEQUENCE [LARGE SCALE GENOMIC DNA]</scope>
    <source>
        <strain evidence="13">WS_9</strain>
    </source>
</reference>
<feature type="transmembrane region" description="Helical" evidence="12">
    <location>
        <begin position="60"/>
        <end position="81"/>
    </location>
</feature>
<evidence type="ECO:0000256" key="11">
    <source>
        <dbReference type="ARBA" id="ARBA00023444"/>
    </source>
</evidence>
<evidence type="ECO:0000256" key="9">
    <source>
        <dbReference type="ARBA" id="ARBA00023136"/>
    </source>
</evidence>
<accession>A0A538TJM5</accession>
<keyword evidence="10" id="KW-1015">Disulfide bond</keyword>
<name>A0A538TJM5_UNCEI</name>
<feature type="transmembrane region" description="Helical" evidence="12">
    <location>
        <begin position="258"/>
        <end position="276"/>
    </location>
</feature>
<feature type="transmembrane region" description="Helical" evidence="12">
    <location>
        <begin position="174"/>
        <end position="192"/>
    </location>
</feature>
<feature type="transmembrane region" description="Helical" evidence="12">
    <location>
        <begin position="121"/>
        <end position="140"/>
    </location>
</feature>
<comment type="subcellular location">
    <subcellularLocation>
        <location evidence="1">Membrane</location>
        <topology evidence="1">Multi-pass membrane protein</topology>
    </subcellularLocation>
</comment>
<evidence type="ECO:0000256" key="4">
    <source>
        <dbReference type="ARBA" id="ARBA00022723"/>
    </source>
</evidence>
<keyword evidence="7" id="KW-0408">Iron</keyword>
<evidence type="ECO:0000256" key="5">
    <source>
        <dbReference type="ARBA" id="ARBA00022989"/>
    </source>
</evidence>
<evidence type="ECO:0000256" key="2">
    <source>
        <dbReference type="ARBA" id="ARBA00022475"/>
    </source>
</evidence>
<dbReference type="Proteomes" id="UP000317691">
    <property type="component" value="Unassembled WGS sequence"/>
</dbReference>
<evidence type="ECO:0000256" key="6">
    <source>
        <dbReference type="ARBA" id="ARBA00023002"/>
    </source>
</evidence>
<keyword evidence="6" id="KW-0560">Oxidoreductase</keyword>
<comment type="pathway">
    <text evidence="11">Porphyrin-containing compound metabolism.</text>
</comment>
<keyword evidence="9 12" id="KW-0472">Membrane</keyword>
<keyword evidence="3 12" id="KW-0812">Transmembrane</keyword>
<evidence type="ECO:0000256" key="10">
    <source>
        <dbReference type="ARBA" id="ARBA00023157"/>
    </source>
</evidence>
<evidence type="ECO:0000256" key="1">
    <source>
        <dbReference type="ARBA" id="ARBA00004141"/>
    </source>
</evidence>
<organism evidence="13 14">
    <name type="scientific">Eiseniibacteriota bacterium</name>
    <dbReference type="NCBI Taxonomy" id="2212470"/>
    <lineage>
        <taxon>Bacteria</taxon>
        <taxon>Candidatus Eiseniibacteriota</taxon>
    </lineage>
</organism>
<evidence type="ECO:0000256" key="7">
    <source>
        <dbReference type="ARBA" id="ARBA00023004"/>
    </source>
</evidence>
<evidence type="ECO:0000256" key="12">
    <source>
        <dbReference type="SAM" id="Phobius"/>
    </source>
</evidence>
<feature type="transmembrane region" description="Helical" evidence="12">
    <location>
        <begin position="227"/>
        <end position="246"/>
    </location>
</feature>
<dbReference type="InterPro" id="IPR003780">
    <property type="entry name" value="COX15/CtaA_fam"/>
</dbReference>
<protein>
    <submittedName>
        <fullName evidence="13">Heme A synthase</fullName>
    </submittedName>
</protein>
<sequence>MEDRSGRLPSLLVATLAMVFVLVIWGGVVRLSGSGLAIPDWPLAGGKLIPPAHPNVLIEFGHRVIAMLVTFLMLAIAIVVFRSREYRRSLGVLTVAALITLALQVFMGARVVLEELPVDRVVAHLLLAFTLFAILLVMALRVTESPAPPAAGPGRPAPAPSPAPDPRARFLGRLAHLAAGAVFLQAGLGAWVSSSGAALACPDFPTCQGSWLPPMTGLVGIHYAHRLGAYTIVVIVLWLLVAAAPAHLPPRARWPLRFSGILLAVQVLLGIANVVLRVPLPVSAAHLGTALALFGTLLTAAYELKRA</sequence>
<dbReference type="Pfam" id="PF02628">
    <property type="entry name" value="COX15-CtaA"/>
    <property type="match status" value="1"/>
</dbReference>
<evidence type="ECO:0000256" key="3">
    <source>
        <dbReference type="ARBA" id="ARBA00022692"/>
    </source>
</evidence>
<feature type="transmembrane region" description="Helical" evidence="12">
    <location>
        <begin position="90"/>
        <end position="109"/>
    </location>
</feature>
<comment type="caution">
    <text evidence="13">The sequence shown here is derived from an EMBL/GenBank/DDBJ whole genome shotgun (WGS) entry which is preliminary data.</text>
</comment>